<dbReference type="GO" id="GO:0005886">
    <property type="term" value="C:plasma membrane"/>
    <property type="evidence" value="ECO:0007669"/>
    <property type="project" value="UniProtKB-SubCell"/>
</dbReference>
<feature type="transmembrane region" description="Helical" evidence="6">
    <location>
        <begin position="6"/>
        <end position="29"/>
    </location>
</feature>
<dbReference type="Pfam" id="PF01810">
    <property type="entry name" value="LysE"/>
    <property type="match status" value="1"/>
</dbReference>
<dbReference type="PANTHER" id="PTHR30086">
    <property type="entry name" value="ARGININE EXPORTER PROTEIN ARGO"/>
    <property type="match status" value="1"/>
</dbReference>
<reference evidence="7 8" key="1">
    <citation type="submission" date="2020-02" db="EMBL/GenBank/DDBJ databases">
        <title>Genome sequence of the type strain CCBAU10050 of Rhizobium daejeonense.</title>
        <authorList>
            <person name="Gao J."/>
            <person name="Sun J."/>
        </authorList>
    </citation>
    <scope>NUCLEOTIDE SEQUENCE [LARGE SCALE GENOMIC DNA]</scope>
    <source>
        <strain evidence="7 8">CCBAU10050</strain>
    </source>
</reference>
<keyword evidence="8" id="KW-1185">Reference proteome</keyword>
<keyword evidence="3 6" id="KW-0812">Transmembrane</keyword>
<feature type="transmembrane region" description="Helical" evidence="6">
    <location>
        <begin position="146"/>
        <end position="170"/>
    </location>
</feature>
<evidence type="ECO:0000256" key="1">
    <source>
        <dbReference type="ARBA" id="ARBA00004651"/>
    </source>
</evidence>
<proteinExistence type="predicted"/>
<evidence type="ECO:0000256" key="2">
    <source>
        <dbReference type="ARBA" id="ARBA00022475"/>
    </source>
</evidence>
<name>A0A6M1RWU1_9HYPH</name>
<feature type="transmembrane region" description="Helical" evidence="6">
    <location>
        <begin position="41"/>
        <end position="66"/>
    </location>
</feature>
<gene>
    <name evidence="7" type="ORF">G6N76_07670</name>
</gene>
<feature type="transmembrane region" description="Helical" evidence="6">
    <location>
        <begin position="113"/>
        <end position="134"/>
    </location>
</feature>
<sequence>MDYTQTLWLFFLLVFGIIIVPGMDMIYVLASALAGGRKAGFTATAGMMAGGTVHSLYGTLGTGILVAYAPRLFLPLVIAGAIYMMWIGLSLARGTITVGTVDGAGPTTLLTTFRRAVTTCLLNPKAYLFVIAVYPQFLKPVYGPILAQGLVLGLMTVTVQGGVYGAVALAGDRARHLLTARPAMTIWIGRAAGALLIVAAALTLIHGVTSAT</sequence>
<dbReference type="EMBL" id="JAAKZH010000002">
    <property type="protein sequence ID" value="NGO63549.1"/>
    <property type="molecule type" value="Genomic_DNA"/>
</dbReference>
<organism evidence="7 8">
    <name type="scientific">Rhizobium daejeonense</name>
    <dbReference type="NCBI Taxonomy" id="240521"/>
    <lineage>
        <taxon>Bacteria</taxon>
        <taxon>Pseudomonadati</taxon>
        <taxon>Pseudomonadota</taxon>
        <taxon>Alphaproteobacteria</taxon>
        <taxon>Hyphomicrobiales</taxon>
        <taxon>Rhizobiaceae</taxon>
        <taxon>Rhizobium/Agrobacterium group</taxon>
        <taxon>Rhizobium</taxon>
    </lineage>
</organism>
<keyword evidence="2" id="KW-1003">Cell membrane</keyword>
<dbReference type="RefSeq" id="WP_163903961.1">
    <property type="nucleotide sequence ID" value="NZ_CP048427.1"/>
</dbReference>
<comment type="subcellular location">
    <subcellularLocation>
        <location evidence="1">Cell membrane</location>
        <topology evidence="1">Multi-pass membrane protein</topology>
    </subcellularLocation>
</comment>
<evidence type="ECO:0000256" key="3">
    <source>
        <dbReference type="ARBA" id="ARBA00022692"/>
    </source>
</evidence>
<evidence type="ECO:0000256" key="5">
    <source>
        <dbReference type="ARBA" id="ARBA00023136"/>
    </source>
</evidence>
<accession>A0A6M1RWU1</accession>
<keyword evidence="4 6" id="KW-1133">Transmembrane helix</keyword>
<dbReference type="AlphaFoldDB" id="A0A6M1RWU1"/>
<dbReference type="PANTHER" id="PTHR30086:SF20">
    <property type="entry name" value="ARGININE EXPORTER PROTEIN ARGO-RELATED"/>
    <property type="match status" value="1"/>
</dbReference>
<feature type="transmembrane region" description="Helical" evidence="6">
    <location>
        <begin position="72"/>
        <end position="92"/>
    </location>
</feature>
<evidence type="ECO:0000256" key="6">
    <source>
        <dbReference type="SAM" id="Phobius"/>
    </source>
</evidence>
<protein>
    <submittedName>
        <fullName evidence="7">LysE family translocator</fullName>
    </submittedName>
</protein>
<dbReference type="GO" id="GO:0015171">
    <property type="term" value="F:amino acid transmembrane transporter activity"/>
    <property type="evidence" value="ECO:0007669"/>
    <property type="project" value="TreeGrafter"/>
</dbReference>
<keyword evidence="5 6" id="KW-0472">Membrane</keyword>
<evidence type="ECO:0000256" key="4">
    <source>
        <dbReference type="ARBA" id="ARBA00022989"/>
    </source>
</evidence>
<evidence type="ECO:0000313" key="8">
    <source>
        <dbReference type="Proteomes" id="UP000477849"/>
    </source>
</evidence>
<dbReference type="InterPro" id="IPR001123">
    <property type="entry name" value="LeuE-type"/>
</dbReference>
<comment type="caution">
    <text evidence="7">The sequence shown here is derived from an EMBL/GenBank/DDBJ whole genome shotgun (WGS) entry which is preliminary data.</text>
</comment>
<dbReference type="Proteomes" id="UP000477849">
    <property type="component" value="Unassembled WGS sequence"/>
</dbReference>
<feature type="transmembrane region" description="Helical" evidence="6">
    <location>
        <begin position="191"/>
        <end position="209"/>
    </location>
</feature>
<evidence type="ECO:0000313" key="7">
    <source>
        <dbReference type="EMBL" id="NGO63549.1"/>
    </source>
</evidence>